<evidence type="ECO:0000313" key="2">
    <source>
        <dbReference type="EMBL" id="ROR38750.1"/>
    </source>
</evidence>
<gene>
    <name evidence="1" type="ORF">C6V80_09775</name>
    <name evidence="2" type="ORF">EDC58_1965</name>
</gene>
<keyword evidence="4" id="KW-1185">Reference proteome</keyword>
<keyword evidence="1" id="KW-0614">Plasmid</keyword>
<name>A0AAJ4RB08_9BACT</name>
<organism evidence="2 3">
    <name type="scientific">Caminibacter pacificus</name>
    <dbReference type="NCBI Taxonomy" id="1424653"/>
    <lineage>
        <taxon>Bacteria</taxon>
        <taxon>Pseudomonadati</taxon>
        <taxon>Campylobacterota</taxon>
        <taxon>Epsilonproteobacteria</taxon>
        <taxon>Nautiliales</taxon>
        <taxon>Nautiliaceae</taxon>
        <taxon>Caminibacter</taxon>
    </lineage>
</organism>
<proteinExistence type="predicted"/>
<reference evidence="1 4" key="2">
    <citation type="submission" date="2019-06" db="EMBL/GenBank/DDBJ databases">
        <title>A comparative analysis of the Nautiliaceae.</title>
        <authorList>
            <person name="Grosche A."/>
            <person name="Smedile F."/>
            <person name="Vetriani C."/>
        </authorList>
    </citation>
    <scope>NUCLEOTIDE SEQUENCE [LARGE SCALE GENOMIC DNA]</scope>
    <source>
        <strain evidence="1 4">TB6</strain>
        <plasmid evidence="1 4">unnamed1</plasmid>
    </source>
</reference>
<sequence length="84" mass="9916">MSSIKIAKDENVLEELYKLKAELFYLSQKVKNTKNPQIISKFNDLKHQIHSTTKDISFKGVKTQNFYELPKIFRNKIEEIKSLL</sequence>
<dbReference type="RefSeq" id="WP_123353336.1">
    <property type="nucleotide sequence ID" value="NZ_CP040940.1"/>
</dbReference>
<geneLocation type="plasmid" evidence="1 4">
    <name>unnamed1</name>
</geneLocation>
<evidence type="ECO:0000313" key="1">
    <source>
        <dbReference type="EMBL" id="QDD68132.1"/>
    </source>
</evidence>
<dbReference type="Proteomes" id="UP000272781">
    <property type="component" value="Unassembled WGS sequence"/>
</dbReference>
<protein>
    <submittedName>
        <fullName evidence="2">Uncharacterized protein</fullName>
    </submittedName>
</protein>
<evidence type="ECO:0000313" key="4">
    <source>
        <dbReference type="Proteomes" id="UP000298805"/>
    </source>
</evidence>
<evidence type="ECO:0000313" key="3">
    <source>
        <dbReference type="Proteomes" id="UP000272781"/>
    </source>
</evidence>
<dbReference type="AlphaFoldDB" id="A0AAJ4RB08"/>
<reference evidence="2 3" key="1">
    <citation type="submission" date="2018-11" db="EMBL/GenBank/DDBJ databases">
        <title>Genomic Encyclopedia of Type Strains, Phase IV (KMG-IV): sequencing the most valuable type-strain genomes for metagenomic binning, comparative biology and taxonomic classification.</title>
        <authorList>
            <person name="Goeker M."/>
        </authorList>
    </citation>
    <scope>NUCLEOTIDE SEQUENCE [LARGE SCALE GENOMIC DNA]</scope>
    <source>
        <strain evidence="2 3">DSM 27783</strain>
    </source>
</reference>
<dbReference type="EMBL" id="RJVK01000006">
    <property type="protein sequence ID" value="ROR38750.1"/>
    <property type="molecule type" value="Genomic_DNA"/>
</dbReference>
<accession>A0AAJ4RB08</accession>
<dbReference type="Proteomes" id="UP000298805">
    <property type="component" value="Plasmid unnamed1"/>
</dbReference>
<dbReference type="EMBL" id="CP040940">
    <property type="protein sequence ID" value="QDD68132.1"/>
    <property type="molecule type" value="Genomic_DNA"/>
</dbReference>